<proteinExistence type="predicted"/>
<organism evidence="1 2">
    <name type="scientific">Pistacia integerrima</name>
    <dbReference type="NCBI Taxonomy" id="434235"/>
    <lineage>
        <taxon>Eukaryota</taxon>
        <taxon>Viridiplantae</taxon>
        <taxon>Streptophyta</taxon>
        <taxon>Embryophyta</taxon>
        <taxon>Tracheophyta</taxon>
        <taxon>Spermatophyta</taxon>
        <taxon>Magnoliopsida</taxon>
        <taxon>eudicotyledons</taxon>
        <taxon>Gunneridae</taxon>
        <taxon>Pentapetalae</taxon>
        <taxon>rosids</taxon>
        <taxon>malvids</taxon>
        <taxon>Sapindales</taxon>
        <taxon>Anacardiaceae</taxon>
        <taxon>Pistacia</taxon>
    </lineage>
</organism>
<protein>
    <submittedName>
        <fullName evidence="1">Uncharacterized protein</fullName>
    </submittedName>
</protein>
<dbReference type="EMBL" id="CM047745">
    <property type="protein sequence ID" value="KAJ0025461.1"/>
    <property type="molecule type" value="Genomic_DNA"/>
</dbReference>
<gene>
    <name evidence="1" type="ORF">Pint_08194</name>
</gene>
<keyword evidence="2" id="KW-1185">Reference proteome</keyword>
<accession>A0ACC0XVC3</accession>
<evidence type="ECO:0000313" key="2">
    <source>
        <dbReference type="Proteomes" id="UP001163603"/>
    </source>
</evidence>
<evidence type="ECO:0000313" key="1">
    <source>
        <dbReference type="EMBL" id="KAJ0025461.1"/>
    </source>
</evidence>
<dbReference type="Proteomes" id="UP001163603">
    <property type="component" value="Chromosome 10"/>
</dbReference>
<sequence>MQGNHSIINPDLNDTIIKFLFLTIANRLASNCAICILVPMTLILSAIDNELGLMKPNSFPLPPLPFSFSYKALPQYKKYQNNNHMQYNT</sequence>
<reference evidence="2" key="1">
    <citation type="journal article" date="2023" name="G3 (Bethesda)">
        <title>Genome assembly and association tests identify interacting loci associated with vigor, precocity, and sex in interspecific pistachio rootstocks.</title>
        <authorList>
            <person name="Palmer W."/>
            <person name="Jacygrad E."/>
            <person name="Sagayaradj S."/>
            <person name="Cavanaugh K."/>
            <person name="Han R."/>
            <person name="Bertier L."/>
            <person name="Beede B."/>
            <person name="Kafkas S."/>
            <person name="Golino D."/>
            <person name="Preece J."/>
            <person name="Michelmore R."/>
        </authorList>
    </citation>
    <scope>NUCLEOTIDE SEQUENCE [LARGE SCALE GENOMIC DNA]</scope>
</reference>
<name>A0ACC0XVC3_9ROSI</name>
<comment type="caution">
    <text evidence="1">The sequence shown here is derived from an EMBL/GenBank/DDBJ whole genome shotgun (WGS) entry which is preliminary data.</text>
</comment>